<reference evidence="7" key="1">
    <citation type="submission" date="2021-03" db="EMBL/GenBank/DDBJ databases">
        <authorList>
            <person name="Bekaert M."/>
        </authorList>
    </citation>
    <scope>NUCLEOTIDE SEQUENCE</scope>
</reference>
<dbReference type="InterPro" id="IPR050346">
    <property type="entry name" value="FMO-like"/>
</dbReference>
<gene>
    <name evidence="7" type="ORF">MEDL_37468</name>
</gene>
<keyword evidence="4" id="KW-0521">NADP</keyword>
<dbReference type="Pfam" id="PF00743">
    <property type="entry name" value="FMO-like"/>
    <property type="match status" value="1"/>
</dbReference>
<dbReference type="EC" id="1.-.-.-" evidence="6"/>
<dbReference type="EMBL" id="CAJPWZ010001798">
    <property type="protein sequence ID" value="CAG2224251.1"/>
    <property type="molecule type" value="Genomic_DNA"/>
</dbReference>
<dbReference type="OrthoDB" id="7777654at2759"/>
<evidence type="ECO:0000256" key="3">
    <source>
        <dbReference type="ARBA" id="ARBA00022827"/>
    </source>
</evidence>
<dbReference type="InterPro" id="IPR036188">
    <property type="entry name" value="FAD/NAD-bd_sf"/>
</dbReference>
<dbReference type="Gene3D" id="3.50.50.60">
    <property type="entry name" value="FAD/NAD(P)-binding domain"/>
    <property type="match status" value="1"/>
</dbReference>
<evidence type="ECO:0000313" key="7">
    <source>
        <dbReference type="EMBL" id="CAG2224251.1"/>
    </source>
</evidence>
<protein>
    <recommendedName>
        <fullName evidence="6">Flavin-containing monooxygenase</fullName>
        <ecNumber evidence="6">1.-.-.-</ecNumber>
    </recommendedName>
</protein>
<dbReference type="SUPFAM" id="SSF51905">
    <property type="entry name" value="FAD/NAD(P)-binding domain"/>
    <property type="match status" value="2"/>
</dbReference>
<comment type="similarity">
    <text evidence="1 6">Belongs to the FMO family.</text>
</comment>
<comment type="cofactor">
    <cofactor evidence="6">
        <name>FAD</name>
        <dbReference type="ChEBI" id="CHEBI:57692"/>
    </cofactor>
</comment>
<dbReference type="AlphaFoldDB" id="A0A8S3SUI4"/>
<dbReference type="InterPro" id="IPR020946">
    <property type="entry name" value="Flavin_mOase-like"/>
</dbReference>
<evidence type="ECO:0000256" key="5">
    <source>
        <dbReference type="ARBA" id="ARBA00023002"/>
    </source>
</evidence>
<dbReference type="GO" id="GO:0004499">
    <property type="term" value="F:N,N-dimethylaniline monooxygenase activity"/>
    <property type="evidence" value="ECO:0007669"/>
    <property type="project" value="InterPro"/>
</dbReference>
<evidence type="ECO:0000256" key="6">
    <source>
        <dbReference type="RuleBase" id="RU361177"/>
    </source>
</evidence>
<dbReference type="Proteomes" id="UP000683360">
    <property type="component" value="Unassembled WGS sequence"/>
</dbReference>
<keyword evidence="8" id="KW-1185">Reference proteome</keyword>
<sequence>MYVLNLGEDWKVIVQEVEEDGITVKPETHRKYLAKNVAIASGHHAKPTMAKFMGQDSFTGEIIHSVKYKDVITNHLEDKRVLVVGIGNSAVDVAVNIAAIGREKPVYLSTRSGAWVVPNYIFGQPTDLYANRLFLALPWKLATWIFETVIKVVSGDPKRWGLNPKMRALQTQPTVSPTLLHHIQRKNIVVVPNIQRIENKKVYFINGESAEFDTIILCTGYKIDLPFLSDEIKQTVLDDNNNNLKLFKNVFNPDIGQSLAFIGFVQPASGGILTIFETKNRYYHSARHTIQKDPITYNDEISSYFGAKPELLTNPTLAWRLIFGSCGAFQYRLQGPNTWSGAKEAVKKVPVTEMMNYTGIGLLVIAGLINVEEIPTCIEVNAIGVWIFLNGCK</sequence>
<dbReference type="GO" id="GO:0050660">
    <property type="term" value="F:flavin adenine dinucleotide binding"/>
    <property type="evidence" value="ECO:0007669"/>
    <property type="project" value="InterPro"/>
</dbReference>
<evidence type="ECO:0000256" key="4">
    <source>
        <dbReference type="ARBA" id="ARBA00022857"/>
    </source>
</evidence>
<keyword evidence="5 6" id="KW-0560">Oxidoreductase</keyword>
<keyword evidence="3 6" id="KW-0274">FAD</keyword>
<dbReference type="PANTHER" id="PTHR23023">
    <property type="entry name" value="DIMETHYLANILINE MONOOXYGENASE"/>
    <property type="match status" value="1"/>
</dbReference>
<evidence type="ECO:0000256" key="2">
    <source>
        <dbReference type="ARBA" id="ARBA00022630"/>
    </source>
</evidence>
<evidence type="ECO:0000256" key="1">
    <source>
        <dbReference type="ARBA" id="ARBA00009183"/>
    </source>
</evidence>
<keyword evidence="2 6" id="KW-0285">Flavoprotein</keyword>
<evidence type="ECO:0000313" key="8">
    <source>
        <dbReference type="Proteomes" id="UP000683360"/>
    </source>
</evidence>
<dbReference type="GO" id="GO:0050661">
    <property type="term" value="F:NADP binding"/>
    <property type="evidence" value="ECO:0007669"/>
    <property type="project" value="InterPro"/>
</dbReference>
<organism evidence="7 8">
    <name type="scientific">Mytilus edulis</name>
    <name type="common">Blue mussel</name>
    <dbReference type="NCBI Taxonomy" id="6550"/>
    <lineage>
        <taxon>Eukaryota</taxon>
        <taxon>Metazoa</taxon>
        <taxon>Spiralia</taxon>
        <taxon>Lophotrochozoa</taxon>
        <taxon>Mollusca</taxon>
        <taxon>Bivalvia</taxon>
        <taxon>Autobranchia</taxon>
        <taxon>Pteriomorphia</taxon>
        <taxon>Mytilida</taxon>
        <taxon>Mytiloidea</taxon>
        <taxon>Mytilidae</taxon>
        <taxon>Mytilinae</taxon>
        <taxon>Mytilus</taxon>
    </lineage>
</organism>
<comment type="caution">
    <text evidence="7">The sequence shown here is derived from an EMBL/GenBank/DDBJ whole genome shotgun (WGS) entry which is preliminary data.</text>
</comment>
<keyword evidence="6" id="KW-0503">Monooxygenase</keyword>
<dbReference type="PIRSF" id="PIRSF000332">
    <property type="entry name" value="FMO"/>
    <property type="match status" value="1"/>
</dbReference>
<proteinExistence type="inferred from homology"/>
<accession>A0A8S3SUI4</accession>
<name>A0A8S3SUI4_MYTED</name>
<dbReference type="InterPro" id="IPR000960">
    <property type="entry name" value="Flavin_mOase"/>
</dbReference>